<keyword evidence="9" id="KW-0119">Carbohydrate metabolism</keyword>
<feature type="region of interest" description="Disordered" evidence="15">
    <location>
        <begin position="97"/>
        <end position="126"/>
    </location>
</feature>
<comment type="function">
    <text evidence="12">Glucanases play a role in cell expansion during growth, in cell-cell fusion during mating, and in spore release during sporulation. This enzyme may be involved in beta-glucan degradation. Active on laminarin and lichenan.</text>
</comment>
<evidence type="ECO:0000256" key="2">
    <source>
        <dbReference type="ARBA" id="ARBA00004401"/>
    </source>
</evidence>
<feature type="chain" id="PRO_5013962482" description="glucan endo-1,3-beta-D-glucosidase" evidence="16">
    <location>
        <begin position="22"/>
        <end position="404"/>
    </location>
</feature>
<evidence type="ECO:0000256" key="14">
    <source>
        <dbReference type="ARBA" id="ARBA00043078"/>
    </source>
</evidence>
<dbReference type="OrthoDB" id="77201at2759"/>
<comment type="subcellular location">
    <subcellularLocation>
        <location evidence="2">Cell membrane</location>
        <topology evidence="2">Single-pass type II membrane protein</topology>
    </subcellularLocation>
</comment>
<evidence type="ECO:0000313" key="17">
    <source>
        <dbReference type="EMBL" id="PIA14176.1"/>
    </source>
</evidence>
<keyword evidence="11" id="KW-0624">Polysaccharide degradation</keyword>
<dbReference type="GO" id="GO:0005576">
    <property type="term" value="C:extracellular region"/>
    <property type="evidence" value="ECO:0007669"/>
    <property type="project" value="TreeGrafter"/>
</dbReference>
<evidence type="ECO:0000256" key="15">
    <source>
        <dbReference type="SAM" id="MobiDB-lite"/>
    </source>
</evidence>
<reference evidence="17 18" key="1">
    <citation type="journal article" date="2015" name="Genome Biol. Evol.">
        <title>Phylogenomic analyses indicate that early fungi evolved digesting cell walls of algal ancestors of land plants.</title>
        <authorList>
            <person name="Chang Y."/>
            <person name="Wang S."/>
            <person name="Sekimoto S."/>
            <person name="Aerts A.L."/>
            <person name="Choi C."/>
            <person name="Clum A."/>
            <person name="LaButti K.M."/>
            <person name="Lindquist E.A."/>
            <person name="Yee Ngan C."/>
            <person name="Ohm R.A."/>
            <person name="Salamov A.A."/>
            <person name="Grigoriev I.V."/>
            <person name="Spatafora J.W."/>
            <person name="Berbee M.L."/>
        </authorList>
    </citation>
    <scope>NUCLEOTIDE SEQUENCE [LARGE SCALE GENOMIC DNA]</scope>
    <source>
        <strain evidence="17 18">NRRL 1564</strain>
    </source>
</reference>
<keyword evidence="6 17" id="KW-0378">Hydrolase</keyword>
<dbReference type="AlphaFoldDB" id="A0A2G5B595"/>
<keyword evidence="18" id="KW-1185">Reference proteome</keyword>
<accession>A0A2G5B595</accession>
<evidence type="ECO:0000256" key="5">
    <source>
        <dbReference type="ARBA" id="ARBA00022475"/>
    </source>
</evidence>
<dbReference type="SUPFAM" id="SSF51445">
    <property type="entry name" value="(Trans)glycosidases"/>
    <property type="match status" value="1"/>
</dbReference>
<dbReference type="GO" id="GO:0009986">
    <property type="term" value="C:cell surface"/>
    <property type="evidence" value="ECO:0007669"/>
    <property type="project" value="TreeGrafter"/>
</dbReference>
<keyword evidence="16" id="KW-0732">Signal</keyword>
<feature type="compositionally biased region" description="Pro residues" evidence="15">
    <location>
        <begin position="104"/>
        <end position="124"/>
    </location>
</feature>
<evidence type="ECO:0000313" key="18">
    <source>
        <dbReference type="Proteomes" id="UP000242474"/>
    </source>
</evidence>
<feature type="signal peptide" evidence="16">
    <location>
        <begin position="1"/>
        <end position="21"/>
    </location>
</feature>
<dbReference type="EMBL" id="KZ303521">
    <property type="protein sequence ID" value="PIA14176.1"/>
    <property type="molecule type" value="Genomic_DNA"/>
</dbReference>
<evidence type="ECO:0000256" key="4">
    <source>
        <dbReference type="ARBA" id="ARBA00012780"/>
    </source>
</evidence>
<evidence type="ECO:0000256" key="8">
    <source>
        <dbReference type="ARBA" id="ARBA00023180"/>
    </source>
</evidence>
<dbReference type="GO" id="GO:0071555">
    <property type="term" value="P:cell wall organization"/>
    <property type="evidence" value="ECO:0007669"/>
    <property type="project" value="UniProtKB-KW"/>
</dbReference>
<dbReference type="GO" id="GO:0009277">
    <property type="term" value="C:fungal-type cell wall"/>
    <property type="evidence" value="ECO:0007669"/>
    <property type="project" value="TreeGrafter"/>
</dbReference>
<name>A0A2G5B595_COERN</name>
<evidence type="ECO:0000256" key="16">
    <source>
        <dbReference type="SAM" id="SignalP"/>
    </source>
</evidence>
<evidence type="ECO:0000256" key="12">
    <source>
        <dbReference type="ARBA" id="ARBA00037649"/>
    </source>
</evidence>
<dbReference type="PANTHER" id="PTHR16631">
    <property type="entry name" value="GLUCAN 1,3-BETA-GLUCOSIDASE"/>
    <property type="match status" value="1"/>
</dbReference>
<dbReference type="InterPro" id="IPR050732">
    <property type="entry name" value="Beta-glucan_modifiers"/>
</dbReference>
<dbReference type="InterPro" id="IPR017853">
    <property type="entry name" value="GH"/>
</dbReference>
<evidence type="ECO:0000256" key="6">
    <source>
        <dbReference type="ARBA" id="ARBA00022801"/>
    </source>
</evidence>
<dbReference type="STRING" id="763665.A0A2G5B595"/>
<evidence type="ECO:0000256" key="13">
    <source>
        <dbReference type="ARBA" id="ARBA00042373"/>
    </source>
</evidence>
<keyword evidence="5" id="KW-1003">Cell membrane</keyword>
<keyword evidence="8" id="KW-0325">Glycoprotein</keyword>
<dbReference type="Gene3D" id="3.20.20.80">
    <property type="entry name" value="Glycosidases"/>
    <property type="match status" value="2"/>
</dbReference>
<evidence type="ECO:0000256" key="7">
    <source>
        <dbReference type="ARBA" id="ARBA00023136"/>
    </source>
</evidence>
<dbReference type="GO" id="GO:0000272">
    <property type="term" value="P:polysaccharide catabolic process"/>
    <property type="evidence" value="ECO:0007669"/>
    <property type="project" value="UniProtKB-KW"/>
</dbReference>
<sequence length="404" mass="42946">MRASLVSSIVAAFAGIQLAIATPIPNDTLAGAGTNALAIRYVPASVDWNAVDWNAVNWNAINWNSVFSIQQEYTPQATAVQVAAVPSTYLTLSTESLDTLSNPEPSPAPEPVPNPSASPEPFQPSTPSGSLLWGLTYSPYNDDGSCPDAGTVASQLQKVASVTNNIRLYSTDCSQLSSAMQAISDNNLALAIHAGIWLSDGGARMESDLEAFISAAKMYDSSLIKGVSVGNEDISKGMSESTLIGYINQVRGRLQAEGMGHIPVYTTEQDAKFTKGMADASDLVQINVYSIFDNTFSSVDSSVKSVIQRADAVKTNIAGSKQVRIGESGWSSSGNTGPCPLSLANELEFAQKFKCAATTAGYDYFYFEAKDALWKQNADASEKSFGIFNSGYTAKFDFGLLNTC</sequence>
<dbReference type="GO" id="GO:0005886">
    <property type="term" value="C:plasma membrane"/>
    <property type="evidence" value="ECO:0007669"/>
    <property type="project" value="UniProtKB-SubCell"/>
</dbReference>
<dbReference type="PANTHER" id="PTHR16631:SF17">
    <property type="entry name" value="GLUCAN ENDO-1,3-BETA-GLUCOSIDASE BTGC"/>
    <property type="match status" value="1"/>
</dbReference>
<dbReference type="Proteomes" id="UP000242474">
    <property type="component" value="Unassembled WGS sequence"/>
</dbReference>
<evidence type="ECO:0000256" key="3">
    <source>
        <dbReference type="ARBA" id="ARBA00008773"/>
    </source>
</evidence>
<comment type="similarity">
    <text evidence="3">Belongs to the glycosyl hydrolase 17 family.</text>
</comment>
<proteinExistence type="inferred from homology"/>
<evidence type="ECO:0000256" key="10">
    <source>
        <dbReference type="ARBA" id="ARBA00023316"/>
    </source>
</evidence>
<gene>
    <name evidence="17" type="ORF">COEREDRAFT_82991</name>
</gene>
<comment type="catalytic activity">
    <reaction evidence="1">
        <text>Hydrolysis of (1-&gt;3)-beta-D-glucosidic linkages in (1-&gt;3)-beta-D-glucans.</text>
        <dbReference type="EC" id="3.2.1.39"/>
    </reaction>
</comment>
<evidence type="ECO:0000256" key="1">
    <source>
        <dbReference type="ARBA" id="ARBA00000382"/>
    </source>
</evidence>
<keyword evidence="10" id="KW-0961">Cell wall biogenesis/degradation</keyword>
<organism evidence="17 18">
    <name type="scientific">Coemansia reversa (strain ATCC 12441 / NRRL 1564)</name>
    <dbReference type="NCBI Taxonomy" id="763665"/>
    <lineage>
        <taxon>Eukaryota</taxon>
        <taxon>Fungi</taxon>
        <taxon>Fungi incertae sedis</taxon>
        <taxon>Zoopagomycota</taxon>
        <taxon>Kickxellomycotina</taxon>
        <taxon>Kickxellomycetes</taxon>
        <taxon>Kickxellales</taxon>
        <taxon>Kickxellaceae</taxon>
        <taxon>Coemansia</taxon>
    </lineage>
</organism>
<protein>
    <recommendedName>
        <fullName evidence="4">glucan endo-1,3-beta-D-glucosidase</fullName>
        <ecNumber evidence="4">3.2.1.39</ecNumber>
    </recommendedName>
    <alternativeName>
        <fullName evidence="14">Endo-1,3-beta-glucanase btgC</fullName>
    </alternativeName>
    <alternativeName>
        <fullName evidence="13">Laminarinase btgC</fullName>
    </alternativeName>
</protein>
<dbReference type="GO" id="GO:0042973">
    <property type="term" value="F:glucan endo-1,3-beta-D-glucosidase activity"/>
    <property type="evidence" value="ECO:0007669"/>
    <property type="project" value="UniProtKB-EC"/>
</dbReference>
<evidence type="ECO:0000256" key="11">
    <source>
        <dbReference type="ARBA" id="ARBA00023326"/>
    </source>
</evidence>
<keyword evidence="7" id="KW-0472">Membrane</keyword>
<evidence type="ECO:0000256" key="9">
    <source>
        <dbReference type="ARBA" id="ARBA00023277"/>
    </source>
</evidence>
<dbReference type="EC" id="3.2.1.39" evidence="4"/>